<evidence type="ECO:0000313" key="3">
    <source>
        <dbReference type="Proteomes" id="UP000070311"/>
    </source>
</evidence>
<feature type="transmembrane region" description="Helical" evidence="1">
    <location>
        <begin position="21"/>
        <end position="43"/>
    </location>
</feature>
<dbReference type="Proteomes" id="UP000070311">
    <property type="component" value="Unassembled WGS sequence"/>
</dbReference>
<dbReference type="InterPro" id="IPR036286">
    <property type="entry name" value="LexA/Signal_pep-like_sf"/>
</dbReference>
<keyword evidence="1" id="KW-0812">Transmembrane</keyword>
<gene>
    <name evidence="2" type="ORF">AKJ50_01450</name>
</gene>
<protein>
    <recommendedName>
        <fullName evidence="4">Signal peptidase I</fullName>
    </recommendedName>
</protein>
<dbReference type="SUPFAM" id="SSF51306">
    <property type="entry name" value="LexA/Signal peptidase"/>
    <property type="match status" value="1"/>
</dbReference>
<dbReference type="EMBL" id="LHYD01000024">
    <property type="protein sequence ID" value="KXB05238.1"/>
    <property type="molecule type" value="Genomic_DNA"/>
</dbReference>
<evidence type="ECO:0000256" key="1">
    <source>
        <dbReference type="SAM" id="Phobius"/>
    </source>
</evidence>
<sequence>MIHFVESIRGKLRDYPALAEIIALFLLVGIVYFAVKGALVLGFRSPYPIMGVKTGSMDHEDESWRINYKERGFEPSEFPFQDGLQIGDLVFVKGVDSLDDIEVGDVIAWKYSNEKYIHRVWIINENEGTVTTRGDANEGFLEKEVNMSFDRIVGKAVFSVPYLGQLSIRFRGR</sequence>
<keyword evidence="3" id="KW-1185">Reference proteome</keyword>
<organism evidence="2 3">
    <name type="scientific">candidate division MSBL1 archaeon SCGC-AAA382A13</name>
    <dbReference type="NCBI Taxonomy" id="1698279"/>
    <lineage>
        <taxon>Archaea</taxon>
        <taxon>Methanobacteriati</taxon>
        <taxon>Methanobacteriota</taxon>
        <taxon>candidate division MSBL1</taxon>
    </lineage>
</organism>
<evidence type="ECO:0000313" key="2">
    <source>
        <dbReference type="EMBL" id="KXB05238.1"/>
    </source>
</evidence>
<evidence type="ECO:0008006" key="4">
    <source>
        <dbReference type="Google" id="ProtNLM"/>
    </source>
</evidence>
<proteinExistence type="predicted"/>
<dbReference type="AlphaFoldDB" id="A0A133VFL0"/>
<accession>A0A133VFL0</accession>
<name>A0A133VFL0_9EURY</name>
<reference evidence="2 3" key="1">
    <citation type="journal article" date="2016" name="Sci. Rep.">
        <title>Metabolic traits of an uncultured archaeal lineage -MSBL1- from brine pools of the Red Sea.</title>
        <authorList>
            <person name="Mwirichia R."/>
            <person name="Alam I."/>
            <person name="Rashid M."/>
            <person name="Vinu M."/>
            <person name="Ba-Alawi W."/>
            <person name="Anthony Kamau A."/>
            <person name="Kamanda Ngugi D."/>
            <person name="Goker M."/>
            <person name="Klenk H.P."/>
            <person name="Bajic V."/>
            <person name="Stingl U."/>
        </authorList>
    </citation>
    <scope>NUCLEOTIDE SEQUENCE [LARGE SCALE GENOMIC DNA]</scope>
    <source>
        <strain evidence="2">SCGC-AAA382A13</strain>
    </source>
</reference>
<keyword evidence="1" id="KW-0472">Membrane</keyword>
<keyword evidence="1" id="KW-1133">Transmembrane helix</keyword>
<comment type="caution">
    <text evidence="2">The sequence shown here is derived from an EMBL/GenBank/DDBJ whole genome shotgun (WGS) entry which is preliminary data.</text>
</comment>